<dbReference type="EMBL" id="MCGT01000060">
    <property type="protein sequence ID" value="ORX42928.1"/>
    <property type="molecule type" value="Genomic_DNA"/>
</dbReference>
<reference evidence="2 3" key="1">
    <citation type="submission" date="2016-07" db="EMBL/GenBank/DDBJ databases">
        <title>Pervasive Adenine N6-methylation of Active Genes in Fungi.</title>
        <authorList>
            <consortium name="DOE Joint Genome Institute"/>
            <person name="Mondo S.J."/>
            <person name="Dannebaum R.O."/>
            <person name="Kuo R.C."/>
            <person name="Labutti K."/>
            <person name="Haridas S."/>
            <person name="Kuo A."/>
            <person name="Salamov A."/>
            <person name="Ahrendt S.R."/>
            <person name="Lipzen A."/>
            <person name="Sullivan W."/>
            <person name="Andreopoulos W.B."/>
            <person name="Clum A."/>
            <person name="Lindquist E."/>
            <person name="Daum C."/>
            <person name="Ramamoorthy G.K."/>
            <person name="Gryganskyi A."/>
            <person name="Culley D."/>
            <person name="Magnuson J.K."/>
            <person name="James T.Y."/>
            <person name="O'Malley M.A."/>
            <person name="Stajich J.E."/>
            <person name="Spatafora J.W."/>
            <person name="Visel A."/>
            <person name="Grigoriev I.V."/>
        </authorList>
    </citation>
    <scope>NUCLEOTIDE SEQUENCE [LARGE SCALE GENOMIC DNA]</scope>
    <source>
        <strain evidence="2 3">NRRL 3301</strain>
    </source>
</reference>
<evidence type="ECO:0000256" key="1">
    <source>
        <dbReference type="SAM" id="MobiDB-lite"/>
    </source>
</evidence>
<feature type="non-terminal residue" evidence="2">
    <location>
        <position position="170"/>
    </location>
</feature>
<keyword evidence="3" id="KW-1185">Reference proteome</keyword>
<protein>
    <submittedName>
        <fullName evidence="2">Uncharacterized protein</fullName>
    </submittedName>
</protein>
<proteinExistence type="predicted"/>
<evidence type="ECO:0000313" key="2">
    <source>
        <dbReference type="EMBL" id="ORX42928.1"/>
    </source>
</evidence>
<feature type="region of interest" description="Disordered" evidence="1">
    <location>
        <begin position="109"/>
        <end position="130"/>
    </location>
</feature>
<evidence type="ECO:0000313" key="3">
    <source>
        <dbReference type="Proteomes" id="UP000242146"/>
    </source>
</evidence>
<gene>
    <name evidence="2" type="ORF">DM01DRAFT_1340916</name>
</gene>
<comment type="caution">
    <text evidence="2">The sequence shown here is derived from an EMBL/GenBank/DDBJ whole genome shotgun (WGS) entry which is preliminary data.</text>
</comment>
<organism evidence="2 3">
    <name type="scientific">Hesseltinella vesiculosa</name>
    <dbReference type="NCBI Taxonomy" id="101127"/>
    <lineage>
        <taxon>Eukaryota</taxon>
        <taxon>Fungi</taxon>
        <taxon>Fungi incertae sedis</taxon>
        <taxon>Mucoromycota</taxon>
        <taxon>Mucoromycotina</taxon>
        <taxon>Mucoromycetes</taxon>
        <taxon>Mucorales</taxon>
        <taxon>Cunninghamellaceae</taxon>
        <taxon>Hesseltinella</taxon>
    </lineage>
</organism>
<name>A0A1X2G2T1_9FUNG</name>
<dbReference type="OrthoDB" id="2248518at2759"/>
<dbReference type="Proteomes" id="UP000242146">
    <property type="component" value="Unassembled WGS sequence"/>
</dbReference>
<accession>A0A1X2G2T1</accession>
<feature type="compositionally biased region" description="Basic residues" evidence="1">
    <location>
        <begin position="1"/>
        <end position="17"/>
    </location>
</feature>
<feature type="region of interest" description="Disordered" evidence="1">
    <location>
        <begin position="37"/>
        <end position="62"/>
    </location>
</feature>
<feature type="region of interest" description="Disordered" evidence="1">
    <location>
        <begin position="1"/>
        <end position="22"/>
    </location>
</feature>
<dbReference type="AlphaFoldDB" id="A0A1X2G2T1"/>
<sequence>MSQHLTRKNHLSRHRKGSGLPLSIVIPNMTSRLCCRSSESLSPVSGDDRLPPPVPPHSYSPSSVISAALQPELEDEDDALTTCSSSSTLTPSGLSCSTLHNVLFTSSTLSTSSNDDHLAPLDGSPLPHDTPPSNAIYSNFYLKLPNGKWRVRCRTGDRKIIGTYELDGFM</sequence>